<keyword evidence="1" id="KW-0175">Coiled coil</keyword>
<dbReference type="Proteomes" id="UP000663831">
    <property type="component" value="Unassembled WGS sequence"/>
</dbReference>
<accession>A0A8H3CPQ6</accession>
<organism evidence="3 4">
    <name type="scientific">Rhizoctonia solani</name>
    <dbReference type="NCBI Taxonomy" id="456999"/>
    <lineage>
        <taxon>Eukaryota</taxon>
        <taxon>Fungi</taxon>
        <taxon>Dikarya</taxon>
        <taxon>Basidiomycota</taxon>
        <taxon>Agaricomycotina</taxon>
        <taxon>Agaricomycetes</taxon>
        <taxon>Cantharellales</taxon>
        <taxon>Ceratobasidiaceae</taxon>
        <taxon>Rhizoctonia</taxon>
    </lineage>
</organism>
<comment type="caution">
    <text evidence="3">The sequence shown here is derived from an EMBL/GenBank/DDBJ whole genome shotgun (WGS) entry which is preliminary data.</text>
</comment>
<proteinExistence type="predicted"/>
<evidence type="ECO:0000313" key="4">
    <source>
        <dbReference type="Proteomes" id="UP000663831"/>
    </source>
</evidence>
<name>A0A8H3CPQ6_9AGAM</name>
<dbReference type="AlphaFoldDB" id="A0A8H3CPQ6"/>
<feature type="non-terminal residue" evidence="3">
    <location>
        <position position="1"/>
    </location>
</feature>
<feature type="coiled-coil region" evidence="1">
    <location>
        <begin position="339"/>
        <end position="366"/>
    </location>
</feature>
<evidence type="ECO:0000256" key="2">
    <source>
        <dbReference type="SAM" id="MobiDB-lite"/>
    </source>
</evidence>
<feature type="region of interest" description="Disordered" evidence="2">
    <location>
        <begin position="120"/>
        <end position="141"/>
    </location>
</feature>
<reference evidence="3" key="1">
    <citation type="submission" date="2021-01" db="EMBL/GenBank/DDBJ databases">
        <authorList>
            <person name="Kaushik A."/>
        </authorList>
    </citation>
    <scope>NUCLEOTIDE SEQUENCE</scope>
    <source>
        <strain evidence="3">AG3-1AP</strain>
    </source>
</reference>
<evidence type="ECO:0000256" key="1">
    <source>
        <dbReference type="SAM" id="Coils"/>
    </source>
</evidence>
<dbReference type="EMBL" id="CAJMWV010003943">
    <property type="protein sequence ID" value="CAE6490767.1"/>
    <property type="molecule type" value="Genomic_DNA"/>
</dbReference>
<gene>
    <name evidence="3" type="ORF">RDB_LOCUS108663</name>
</gene>
<sequence>CPYHSIPPNKHETEDGTPVYLSSIHYPDSSMMLLNSSSQLHDSMHPTTAIMTGRSFVTALDDGKRLTLTGEAITPLLDHPLALDDGSRVPTVSRNGSQAHSIPEMPNYSRDGIQLVSPYAQSTASQPRGDLPGASIRSRHNNNFHITKSEERTSPEYQCLTNCITVEGTMISPTNCSSPLRGTMDTTRSSDARPMVATLGEDAAQLRERFDNLYSHICVLQLGAEPESLWMEWLGFGSTITPLAEWDSISKDYDALLGESRKLATTVVSRIKIFREEVIPSYINPNKSLQSQNDRLNRFIQKISEIEKVAEVLGNRFSEIPKRINKFHRLYVEKFRHNSSGIESQVGQLEKQIDELRARARKMSYQTVVRGKTRSSKYGEPMSEALLAVLERPSSQAGHNPLLSTHGFEGGISQTLANPYKEMIHELKETWERLKMLEEQGVKLQHLIPVHVKVHESHAEVICGRLGIIAAICYVLQKEAHTLRDANSDRKGSYAKVEGGGKAEYQTQGIQV</sequence>
<protein>
    <submittedName>
        <fullName evidence="3">Uncharacterized protein</fullName>
    </submittedName>
</protein>
<evidence type="ECO:0000313" key="3">
    <source>
        <dbReference type="EMBL" id="CAE6490767.1"/>
    </source>
</evidence>